<feature type="region of interest" description="Disordered" evidence="1">
    <location>
        <begin position="1"/>
        <end position="30"/>
    </location>
</feature>
<accession>A0A5B7H777</accession>
<reference evidence="2 3" key="1">
    <citation type="submission" date="2019-05" db="EMBL/GenBank/DDBJ databases">
        <title>Another draft genome of Portunus trituberculatus and its Hox gene families provides insights of decapod evolution.</title>
        <authorList>
            <person name="Jeong J.-H."/>
            <person name="Song I."/>
            <person name="Kim S."/>
            <person name="Choi T."/>
            <person name="Kim D."/>
            <person name="Ryu S."/>
            <person name="Kim W."/>
        </authorList>
    </citation>
    <scope>NUCLEOTIDE SEQUENCE [LARGE SCALE GENOMIC DNA]</scope>
    <source>
        <tissue evidence="2">Muscle</tissue>
    </source>
</reference>
<name>A0A5B7H777_PORTR</name>
<organism evidence="2 3">
    <name type="scientific">Portunus trituberculatus</name>
    <name type="common">Swimming crab</name>
    <name type="synonym">Neptunus trituberculatus</name>
    <dbReference type="NCBI Taxonomy" id="210409"/>
    <lineage>
        <taxon>Eukaryota</taxon>
        <taxon>Metazoa</taxon>
        <taxon>Ecdysozoa</taxon>
        <taxon>Arthropoda</taxon>
        <taxon>Crustacea</taxon>
        <taxon>Multicrustacea</taxon>
        <taxon>Malacostraca</taxon>
        <taxon>Eumalacostraca</taxon>
        <taxon>Eucarida</taxon>
        <taxon>Decapoda</taxon>
        <taxon>Pleocyemata</taxon>
        <taxon>Brachyura</taxon>
        <taxon>Eubrachyura</taxon>
        <taxon>Portunoidea</taxon>
        <taxon>Portunidae</taxon>
        <taxon>Portuninae</taxon>
        <taxon>Portunus</taxon>
    </lineage>
</organism>
<evidence type="ECO:0000313" key="3">
    <source>
        <dbReference type="Proteomes" id="UP000324222"/>
    </source>
</evidence>
<feature type="compositionally biased region" description="Acidic residues" evidence="1">
    <location>
        <begin position="1"/>
        <end position="20"/>
    </location>
</feature>
<protein>
    <submittedName>
        <fullName evidence="2">Uncharacterized protein</fullName>
    </submittedName>
</protein>
<dbReference type="EMBL" id="VSRR010023662">
    <property type="protein sequence ID" value="MPC65659.1"/>
    <property type="molecule type" value="Genomic_DNA"/>
</dbReference>
<proteinExistence type="predicted"/>
<evidence type="ECO:0000256" key="1">
    <source>
        <dbReference type="SAM" id="MobiDB-lite"/>
    </source>
</evidence>
<gene>
    <name evidence="2" type="ORF">E2C01_059797</name>
</gene>
<dbReference type="Proteomes" id="UP000324222">
    <property type="component" value="Unassembled WGS sequence"/>
</dbReference>
<keyword evidence="3" id="KW-1185">Reference proteome</keyword>
<sequence>MQEEEEEEEEGGEEEAEEPAVTEFHGIRTSIMNPEFKSSELLRRGTVDPRALWGLRDLQAHEFESWPRFECR</sequence>
<dbReference type="AlphaFoldDB" id="A0A5B7H777"/>
<evidence type="ECO:0000313" key="2">
    <source>
        <dbReference type="EMBL" id="MPC65659.1"/>
    </source>
</evidence>
<comment type="caution">
    <text evidence="2">The sequence shown here is derived from an EMBL/GenBank/DDBJ whole genome shotgun (WGS) entry which is preliminary data.</text>
</comment>